<evidence type="ECO:0000313" key="1">
    <source>
        <dbReference type="EMBL" id="GAW92446.1"/>
    </source>
</evidence>
<sequence>MVARKHELNPNMVNRWVRTYKVVGEKNFLDGKTPLKNRTTAIYSEQEYKEIVKENEKLKKLLGEKDLEIEFLRDLLKKQTHT</sequence>
<organism evidence="1 2">
    <name type="scientific">Calderihabitans maritimus</name>
    <dbReference type="NCBI Taxonomy" id="1246530"/>
    <lineage>
        <taxon>Bacteria</taxon>
        <taxon>Bacillati</taxon>
        <taxon>Bacillota</taxon>
        <taxon>Clostridia</taxon>
        <taxon>Neomoorellales</taxon>
        <taxon>Calderihabitantaceae</taxon>
        <taxon>Calderihabitans</taxon>
    </lineage>
</organism>
<name>A0A1Z5HSE3_9FIRM</name>
<keyword evidence="2" id="KW-1185">Reference proteome</keyword>
<proteinExistence type="predicted"/>
<dbReference type="Proteomes" id="UP000197032">
    <property type="component" value="Unassembled WGS sequence"/>
</dbReference>
<dbReference type="EMBL" id="BDGJ01000081">
    <property type="protein sequence ID" value="GAW92446.1"/>
    <property type="molecule type" value="Genomic_DNA"/>
</dbReference>
<dbReference type="GO" id="GO:0006313">
    <property type="term" value="P:DNA transposition"/>
    <property type="evidence" value="ECO:0007669"/>
    <property type="project" value="InterPro"/>
</dbReference>
<dbReference type="SUPFAM" id="SSF46689">
    <property type="entry name" value="Homeodomain-like"/>
    <property type="match status" value="1"/>
</dbReference>
<comment type="caution">
    <text evidence="1">The sequence shown here is derived from an EMBL/GenBank/DDBJ whole genome shotgun (WGS) entry which is preliminary data.</text>
</comment>
<evidence type="ECO:0000313" key="2">
    <source>
        <dbReference type="Proteomes" id="UP000197032"/>
    </source>
</evidence>
<accession>A0A1Z5HSE3</accession>
<dbReference type="InterPro" id="IPR009057">
    <property type="entry name" value="Homeodomain-like_sf"/>
</dbReference>
<protein>
    <submittedName>
        <fullName evidence="1">Transposase IS3/IS911 family protein</fullName>
    </submittedName>
</protein>
<reference evidence="2" key="1">
    <citation type="journal article" date="2017" name="Appl. Environ. Microbiol.">
        <title>Genomic analysis of Calderihabitans maritimus KKC1, a thermophilic hydrogenogenic carboxydotrophic bacterium isolated from marine sediment.</title>
        <authorList>
            <person name="Omae K."/>
            <person name="Yoneda Y."/>
            <person name="Fukuyama Y."/>
            <person name="Yoshida T."/>
            <person name="Sako Y."/>
        </authorList>
    </citation>
    <scope>NUCLEOTIDE SEQUENCE [LARGE SCALE GENOMIC DNA]</scope>
    <source>
        <strain evidence="2">KKC1</strain>
    </source>
</reference>
<gene>
    <name evidence="1" type="ORF">KKC1_16000</name>
</gene>
<dbReference type="GO" id="GO:0003677">
    <property type="term" value="F:DNA binding"/>
    <property type="evidence" value="ECO:0007669"/>
    <property type="project" value="InterPro"/>
</dbReference>
<dbReference type="AlphaFoldDB" id="A0A1Z5HSE3"/>
<dbReference type="GO" id="GO:0004803">
    <property type="term" value="F:transposase activity"/>
    <property type="evidence" value="ECO:0007669"/>
    <property type="project" value="InterPro"/>
</dbReference>